<dbReference type="PANTHER" id="PTHR19372:SF7">
    <property type="entry name" value="SULFITE OXIDASE, MITOCHONDRIAL"/>
    <property type="match status" value="1"/>
</dbReference>
<gene>
    <name evidence="12" type="ORF">HK103_000802</name>
</gene>
<dbReference type="GO" id="GO:0043436">
    <property type="term" value="P:oxoacid metabolic process"/>
    <property type="evidence" value="ECO:0007669"/>
    <property type="project" value="UniProtKB-ARBA"/>
</dbReference>
<evidence type="ECO:0000313" key="12">
    <source>
        <dbReference type="EMBL" id="KAJ3253214.1"/>
    </source>
</evidence>
<dbReference type="SUPFAM" id="SSF55856">
    <property type="entry name" value="Cytochrome b5-like heme/steroid binding domain"/>
    <property type="match status" value="1"/>
</dbReference>
<keyword evidence="7" id="KW-0479">Metal-binding</keyword>
<dbReference type="InterPro" id="IPR008335">
    <property type="entry name" value="Mopterin_OxRdtase_euk"/>
</dbReference>
<dbReference type="SUPFAM" id="SSF81296">
    <property type="entry name" value="E set domains"/>
    <property type="match status" value="1"/>
</dbReference>
<dbReference type="InterPro" id="IPR036374">
    <property type="entry name" value="OxRdtase_Mopterin-bd_sf"/>
</dbReference>
<dbReference type="GO" id="GO:0006790">
    <property type="term" value="P:sulfur compound metabolic process"/>
    <property type="evidence" value="ECO:0007669"/>
    <property type="project" value="TreeGrafter"/>
</dbReference>
<name>A0AAD5UC08_9FUNG</name>
<keyword evidence="9" id="KW-0408">Iron</keyword>
<evidence type="ECO:0000256" key="2">
    <source>
        <dbReference type="ARBA" id="ARBA00011738"/>
    </source>
</evidence>
<evidence type="ECO:0000256" key="4">
    <source>
        <dbReference type="ARBA" id="ARBA00015499"/>
    </source>
</evidence>
<evidence type="ECO:0000256" key="3">
    <source>
        <dbReference type="ARBA" id="ARBA00012673"/>
    </source>
</evidence>
<dbReference type="GO" id="GO:0050464">
    <property type="term" value="F:nitrate reductase (NADPH) activity"/>
    <property type="evidence" value="ECO:0007669"/>
    <property type="project" value="UniProtKB-EC"/>
</dbReference>
<dbReference type="PANTHER" id="PTHR19372">
    <property type="entry name" value="SULFITE REDUCTASE"/>
    <property type="match status" value="1"/>
</dbReference>
<evidence type="ECO:0000256" key="6">
    <source>
        <dbReference type="ARBA" id="ARBA00022617"/>
    </source>
</evidence>
<comment type="subunit">
    <text evidence="2">Homodimer.</text>
</comment>
<evidence type="ECO:0000256" key="9">
    <source>
        <dbReference type="ARBA" id="ARBA00023004"/>
    </source>
</evidence>
<dbReference type="InterPro" id="IPR005066">
    <property type="entry name" value="MoCF_OxRdtse_dimer"/>
</dbReference>
<dbReference type="GO" id="GO:0008482">
    <property type="term" value="F:sulfite oxidase activity"/>
    <property type="evidence" value="ECO:0007669"/>
    <property type="project" value="TreeGrafter"/>
</dbReference>
<evidence type="ECO:0000256" key="5">
    <source>
        <dbReference type="ARBA" id="ARBA00022505"/>
    </source>
</evidence>
<keyword evidence="5" id="KW-0500">Molybdenum</keyword>
<dbReference type="PROSITE" id="PS00559">
    <property type="entry name" value="MOLYBDOPTERIN_EUK"/>
    <property type="match status" value="1"/>
</dbReference>
<dbReference type="InterPro" id="IPR000572">
    <property type="entry name" value="OxRdtase_Mopterin-bd_dom"/>
</dbReference>
<dbReference type="PROSITE" id="PS50255">
    <property type="entry name" value="CYTOCHROME_B5_2"/>
    <property type="match status" value="1"/>
</dbReference>
<evidence type="ECO:0000259" key="11">
    <source>
        <dbReference type="PROSITE" id="PS50255"/>
    </source>
</evidence>
<dbReference type="FunFam" id="3.90.420.10:FF:000003">
    <property type="entry name" value="Nitrate reductase"/>
    <property type="match status" value="1"/>
</dbReference>
<dbReference type="Pfam" id="PF00174">
    <property type="entry name" value="Oxidored_molyb"/>
    <property type="match status" value="1"/>
</dbReference>
<dbReference type="InterPro" id="IPR001199">
    <property type="entry name" value="Cyt_B5-like_heme/steroid-bd"/>
</dbReference>
<evidence type="ECO:0000256" key="8">
    <source>
        <dbReference type="ARBA" id="ARBA00023002"/>
    </source>
</evidence>
<accession>A0AAD5UC08</accession>
<comment type="cofactor">
    <cofactor evidence="1">
        <name>Mo-molybdopterin</name>
        <dbReference type="ChEBI" id="CHEBI:71302"/>
    </cofactor>
</comment>
<dbReference type="PRINTS" id="PR00407">
    <property type="entry name" value="EUMOPTERIN"/>
</dbReference>
<dbReference type="InterPro" id="IPR018506">
    <property type="entry name" value="Cyt_B5_heme-BS"/>
</dbReference>
<dbReference type="PROSITE" id="PS00191">
    <property type="entry name" value="CYTOCHROME_B5_1"/>
    <property type="match status" value="1"/>
</dbReference>
<evidence type="ECO:0000256" key="7">
    <source>
        <dbReference type="ARBA" id="ARBA00022723"/>
    </source>
</evidence>
<proteinExistence type="predicted"/>
<dbReference type="InterPro" id="IPR014756">
    <property type="entry name" value="Ig_E-set"/>
</dbReference>
<dbReference type="SMART" id="SM01117">
    <property type="entry name" value="Cyt-b5"/>
    <property type="match status" value="1"/>
</dbReference>
<dbReference type="Pfam" id="PF00173">
    <property type="entry name" value="Cyt-b5"/>
    <property type="match status" value="1"/>
</dbReference>
<feature type="domain" description="Cytochrome b5 heme-binding" evidence="11">
    <location>
        <begin position="442"/>
        <end position="517"/>
    </location>
</feature>
<dbReference type="Proteomes" id="UP001210925">
    <property type="component" value="Unassembled WGS sequence"/>
</dbReference>
<dbReference type="Gene3D" id="3.10.120.10">
    <property type="entry name" value="Cytochrome b5-like heme/steroid binding domain"/>
    <property type="match status" value="1"/>
</dbReference>
<reference evidence="12" key="1">
    <citation type="submission" date="2020-05" db="EMBL/GenBank/DDBJ databases">
        <title>Phylogenomic resolution of chytrid fungi.</title>
        <authorList>
            <person name="Stajich J.E."/>
            <person name="Amses K."/>
            <person name="Simmons R."/>
            <person name="Seto K."/>
            <person name="Myers J."/>
            <person name="Bonds A."/>
            <person name="Quandt C.A."/>
            <person name="Barry K."/>
            <person name="Liu P."/>
            <person name="Grigoriev I."/>
            <person name="Longcore J.E."/>
            <person name="James T.Y."/>
        </authorList>
    </citation>
    <scope>NUCLEOTIDE SEQUENCE</scope>
    <source>
        <strain evidence="12">PLAUS21</strain>
    </source>
</reference>
<dbReference type="Pfam" id="PF03404">
    <property type="entry name" value="Mo-co_dimer"/>
    <property type="match status" value="1"/>
</dbReference>
<comment type="catalytic activity">
    <reaction evidence="10">
        <text>nitrite + NADP(+) + H2O = nitrate + NADPH + H(+)</text>
        <dbReference type="Rhea" id="RHEA:19061"/>
        <dbReference type="ChEBI" id="CHEBI:15377"/>
        <dbReference type="ChEBI" id="CHEBI:15378"/>
        <dbReference type="ChEBI" id="CHEBI:16301"/>
        <dbReference type="ChEBI" id="CHEBI:17632"/>
        <dbReference type="ChEBI" id="CHEBI:57783"/>
        <dbReference type="ChEBI" id="CHEBI:58349"/>
        <dbReference type="EC" id="1.7.1.3"/>
    </reaction>
</comment>
<dbReference type="PRINTS" id="PR00363">
    <property type="entry name" value="CYTOCHROMEB5"/>
</dbReference>
<dbReference type="Gene3D" id="3.90.420.10">
    <property type="entry name" value="Oxidoreductase, molybdopterin-binding domain"/>
    <property type="match status" value="1"/>
</dbReference>
<dbReference type="GO" id="GO:0020037">
    <property type="term" value="F:heme binding"/>
    <property type="evidence" value="ECO:0007669"/>
    <property type="project" value="InterPro"/>
</dbReference>
<dbReference type="EC" id="1.7.1.3" evidence="3"/>
<evidence type="ECO:0000313" key="13">
    <source>
        <dbReference type="Proteomes" id="UP001210925"/>
    </source>
</evidence>
<dbReference type="SUPFAM" id="SSF56524">
    <property type="entry name" value="Oxidoreductase molybdopterin-binding domain"/>
    <property type="match status" value="1"/>
</dbReference>
<evidence type="ECO:0000256" key="10">
    <source>
        <dbReference type="ARBA" id="ARBA00049155"/>
    </source>
</evidence>
<dbReference type="Gene3D" id="2.60.40.650">
    <property type="match status" value="1"/>
</dbReference>
<sequence>MEAEIAGNQLGQFYGPVDKRDKGTPDSWVSRHPELIRLTGRHPFNCEPTPKLLEEAASRFQGLTPSSLHYVRNHGPVPKLSWDTHKLEIGGMVKNPIELSMAELQKLPTCSIPVTLNCAGNRRKEQNMIKKSKGFSWGPCAVSTAVWSGVLLSDLLKLCGPLEGAQWVNFEGSDELPQGKYGTSLDINYAMSNVNDVLIAFGMNGELLSPDHGFPIRVLIPGFIGGRMVKWLKKIEVSSKESDSYYHYRDNRVLPPPVVDSVTAEEWWTKPEYIINDRNINSAILYPRHDQSFPIDPDKSINFKGYAYNGSGQKIIRVELSLDGGNSWKMANFKYGSPKGPRHGTKYWCWFLWTIKIPIKEIASSSEVCLRAWDCCQNTQPSQPTWNYLGMMNNPWYRVKFHQRDGEIVMEHPTDMLTGKGWMVRDYQERNKPKEEAVKSSLKSFTAAEVAKHNKEDDCWVIISGKVYDLSKFIKVHPGGKKAILIVAGQDATEDFEAIHGDGPKASKEKYCIGVVSGKANL</sequence>
<dbReference type="InterPro" id="IPR022407">
    <property type="entry name" value="OxRdtase_Mopterin_BS"/>
</dbReference>
<dbReference type="GO" id="GO:0030151">
    <property type="term" value="F:molybdenum ion binding"/>
    <property type="evidence" value="ECO:0007669"/>
    <property type="project" value="InterPro"/>
</dbReference>
<keyword evidence="8" id="KW-0560">Oxidoreductase</keyword>
<organism evidence="12 13">
    <name type="scientific">Boothiomyces macroporosus</name>
    <dbReference type="NCBI Taxonomy" id="261099"/>
    <lineage>
        <taxon>Eukaryota</taxon>
        <taxon>Fungi</taxon>
        <taxon>Fungi incertae sedis</taxon>
        <taxon>Chytridiomycota</taxon>
        <taxon>Chytridiomycota incertae sedis</taxon>
        <taxon>Chytridiomycetes</taxon>
        <taxon>Rhizophydiales</taxon>
        <taxon>Terramycetaceae</taxon>
        <taxon>Boothiomyces</taxon>
    </lineage>
</organism>
<dbReference type="AlphaFoldDB" id="A0AAD5UC08"/>
<keyword evidence="6" id="KW-0349">Heme</keyword>
<evidence type="ECO:0000256" key="1">
    <source>
        <dbReference type="ARBA" id="ARBA00001924"/>
    </source>
</evidence>
<keyword evidence="13" id="KW-1185">Reference proteome</keyword>
<comment type="caution">
    <text evidence="12">The sequence shown here is derived from an EMBL/GenBank/DDBJ whole genome shotgun (WGS) entry which is preliminary data.</text>
</comment>
<protein>
    <recommendedName>
        <fullName evidence="4">Nitrate reductase [NADPH]</fullName>
        <ecNumber evidence="3">1.7.1.3</ecNumber>
    </recommendedName>
</protein>
<dbReference type="EMBL" id="JADGKB010000116">
    <property type="protein sequence ID" value="KAJ3253214.1"/>
    <property type="molecule type" value="Genomic_DNA"/>
</dbReference>
<dbReference type="InterPro" id="IPR036400">
    <property type="entry name" value="Cyt_B5-like_heme/steroid_sf"/>
</dbReference>
<dbReference type="GO" id="GO:0043546">
    <property type="term" value="F:molybdopterin cofactor binding"/>
    <property type="evidence" value="ECO:0007669"/>
    <property type="project" value="InterPro"/>
</dbReference>